<evidence type="ECO:0000313" key="3">
    <source>
        <dbReference type="EMBL" id="GAN44489.1"/>
    </source>
</evidence>
<feature type="transmembrane region" description="Helical" evidence="1">
    <location>
        <begin position="257"/>
        <end position="278"/>
    </location>
</feature>
<evidence type="ECO:0000313" key="5">
    <source>
        <dbReference type="Proteomes" id="UP000253740"/>
    </source>
</evidence>
<feature type="transmembrane region" description="Helical" evidence="1">
    <location>
        <begin position="133"/>
        <end position="155"/>
    </location>
</feature>
<evidence type="ECO:0000313" key="4">
    <source>
        <dbReference type="EMBL" id="GAP65805.1"/>
    </source>
</evidence>
<feature type="transmembrane region" description="Helical" evidence="1">
    <location>
        <begin position="107"/>
        <end position="127"/>
    </location>
</feature>
<proteinExistence type="predicted"/>
<evidence type="ECO:0000256" key="1">
    <source>
        <dbReference type="SAM" id="Phobius"/>
    </source>
</evidence>
<keyword evidence="1" id="KW-0812">Transmembrane</keyword>
<dbReference type="STRING" id="1475481.GCA_000953855_01116"/>
<sequence>MTPAIPKTIEAYLEQLREALAGADAALIQDALYDAEEYLRSELAEHPGRGEADLLAEVATSYGAPEEVADIYRDKETQVQEALRAPPPTARRSPLGRFFAVGADPRAWAALFYMILSLATGIFYFTWAVTGTSLSLGLSVLIFGLPFATLFIATVRALSLVEGRLIEAMFGVRMPRRPLYADRGKPLMARIKGMFADPRTWSTLFYMVLMLPLGILYFTIAIVGVALSLELLIGPILYATTGFGFINFDDVSYGIPLWLEPLTLVLGAVLFCALLHLARGIGRVHGALAKQLLVKTAQY</sequence>
<reference evidence="4" key="2">
    <citation type="submission" date="2015-08" db="EMBL/GenBank/DDBJ databases">
        <title>Complete DNA Sequence of Pseudomonas syringae pv. actinidiae, the Causal Agent of Kiwifruit Canker Disease.</title>
        <authorList>
            <person name="Rikkerink E.H.A."/>
            <person name="Fineran P.C."/>
        </authorList>
    </citation>
    <scope>NUCLEOTIDE SEQUENCE</scope>
    <source>
        <strain evidence="4">SkMP5</strain>
    </source>
</reference>
<dbReference type="EMBL" id="DF970177">
    <property type="protein sequence ID" value="GAP65805.1"/>
    <property type="molecule type" value="Genomic_DNA"/>
</dbReference>
<dbReference type="Proteomes" id="UP000253740">
    <property type="component" value="Unassembled WGS sequence"/>
</dbReference>
<name>A0A0K8QLJ3_9GAMM</name>
<dbReference type="EMBL" id="DF952378">
    <property type="protein sequence ID" value="GAN44489.1"/>
    <property type="molecule type" value="Genomic_DNA"/>
</dbReference>
<dbReference type="RefSeq" id="WP_062535907.1">
    <property type="nucleotide sequence ID" value="NZ_DF970177.1"/>
</dbReference>
<organism evidence="4">
    <name type="scientific">Mizugakiibacter sediminis</name>
    <dbReference type="NCBI Taxonomy" id="1475481"/>
    <lineage>
        <taxon>Bacteria</taxon>
        <taxon>Pseudomonadati</taxon>
        <taxon>Pseudomonadota</taxon>
        <taxon>Gammaproteobacteria</taxon>
        <taxon>Lysobacterales</taxon>
        <taxon>Rhodanobacteraceae</taxon>
        <taxon>Mizugakiibacter</taxon>
    </lineage>
</organism>
<dbReference type="OrthoDB" id="6271694at2"/>
<dbReference type="InterPro" id="IPR025828">
    <property type="entry name" value="Put_sensor_dom"/>
</dbReference>
<feature type="transmembrane region" description="Helical" evidence="1">
    <location>
        <begin position="204"/>
        <end position="237"/>
    </location>
</feature>
<protein>
    <submittedName>
        <fullName evidence="3">Membrane protein</fullName>
    </submittedName>
    <submittedName>
        <fullName evidence="4">Sensor protein</fullName>
    </submittedName>
</protein>
<accession>A0A0K8QLJ3</accession>
<dbReference type="AlphaFoldDB" id="A0A0K8QLJ3"/>
<keyword evidence="1" id="KW-0472">Membrane</keyword>
<reference evidence="3" key="1">
    <citation type="submission" date="2015-03" db="EMBL/GenBank/DDBJ databases">
        <title>Draft genome sequence of Mizugakiibacter sediminis skMP5.</title>
        <authorList>
            <person name="Watanabe T."/>
            <person name="Kojima H."/>
            <person name="Fukui M."/>
        </authorList>
    </citation>
    <scope>NUCLEOTIDE SEQUENCE</scope>
    <source>
        <strain evidence="3">SkMP5</strain>
    </source>
</reference>
<dbReference type="HOGENOM" id="CLU_079368_0_0_6"/>
<dbReference type="Pfam" id="PF13796">
    <property type="entry name" value="Sensor"/>
    <property type="match status" value="1"/>
</dbReference>
<keyword evidence="5" id="KW-1185">Reference proteome</keyword>
<keyword evidence="1" id="KW-1133">Transmembrane helix</keyword>
<evidence type="ECO:0000259" key="2">
    <source>
        <dbReference type="Pfam" id="PF13796"/>
    </source>
</evidence>
<gene>
    <name evidence="3" type="ORF">MBSD_1024</name>
    <name evidence="4" type="ORF">MBSD_n1096</name>
</gene>
<feature type="domain" description="Putative sensor" evidence="2">
    <location>
        <begin position="113"/>
        <end position="293"/>
    </location>
</feature>